<dbReference type="PROSITE" id="PS50006">
    <property type="entry name" value="FHA_DOMAIN"/>
    <property type="match status" value="1"/>
</dbReference>
<dbReference type="KEGG" id="age:AA314_09566"/>
<dbReference type="SMART" id="SM00240">
    <property type="entry name" value="FHA"/>
    <property type="match status" value="1"/>
</dbReference>
<dbReference type="EMBL" id="QUMU01000007">
    <property type="protein sequence ID" value="REG29687.1"/>
    <property type="molecule type" value="Genomic_DNA"/>
</dbReference>
<evidence type="ECO:0000313" key="4">
    <source>
        <dbReference type="Proteomes" id="UP000035579"/>
    </source>
</evidence>
<keyword evidence="5" id="KW-1185">Reference proteome</keyword>
<evidence type="ECO:0000313" key="5">
    <source>
        <dbReference type="Proteomes" id="UP000256345"/>
    </source>
</evidence>
<dbReference type="CDD" id="cd00060">
    <property type="entry name" value="FHA"/>
    <property type="match status" value="1"/>
</dbReference>
<reference evidence="2 4" key="1">
    <citation type="submission" date="2015-05" db="EMBL/GenBank/DDBJ databases">
        <title>Genome assembly of Archangium gephyra DSM 2261.</title>
        <authorList>
            <person name="Sharma G."/>
            <person name="Subramanian S."/>
        </authorList>
    </citation>
    <scope>NUCLEOTIDE SEQUENCE [LARGE SCALE GENOMIC DNA]</scope>
    <source>
        <strain evidence="2 4">DSM 2261</strain>
    </source>
</reference>
<gene>
    <name evidence="2" type="ORF">AA314_09566</name>
    <name evidence="3" type="ORF">ATI61_107383</name>
</gene>
<organism evidence="2 4">
    <name type="scientific">Archangium gephyra</name>
    <dbReference type="NCBI Taxonomy" id="48"/>
    <lineage>
        <taxon>Bacteria</taxon>
        <taxon>Pseudomonadati</taxon>
        <taxon>Myxococcota</taxon>
        <taxon>Myxococcia</taxon>
        <taxon>Myxococcales</taxon>
        <taxon>Cystobacterineae</taxon>
        <taxon>Archangiaceae</taxon>
        <taxon>Archangium</taxon>
    </lineage>
</organism>
<evidence type="ECO:0000313" key="3">
    <source>
        <dbReference type="EMBL" id="REG29687.1"/>
    </source>
</evidence>
<dbReference type="Gene3D" id="2.60.200.20">
    <property type="match status" value="1"/>
</dbReference>
<dbReference type="RefSeq" id="WP_053067273.1">
    <property type="nucleotide sequence ID" value="NZ_CP011509.1"/>
</dbReference>
<dbReference type="GO" id="GO:0016787">
    <property type="term" value="F:hydrolase activity"/>
    <property type="evidence" value="ECO:0007669"/>
    <property type="project" value="UniProtKB-KW"/>
</dbReference>
<dbReference type="Pfam" id="PF00498">
    <property type="entry name" value="FHA"/>
    <property type="match status" value="1"/>
</dbReference>
<dbReference type="PANTHER" id="PTHR23308">
    <property type="entry name" value="NUCLEAR INHIBITOR OF PROTEIN PHOSPHATASE-1"/>
    <property type="match status" value="1"/>
</dbReference>
<dbReference type="InterPro" id="IPR000253">
    <property type="entry name" value="FHA_dom"/>
</dbReference>
<dbReference type="InterPro" id="IPR050923">
    <property type="entry name" value="Cell_Proc_Reg/RNA_Proc"/>
</dbReference>
<proteinExistence type="predicted"/>
<evidence type="ECO:0000259" key="1">
    <source>
        <dbReference type="PROSITE" id="PS50006"/>
    </source>
</evidence>
<accession>A0AAC8QIY0</accession>
<dbReference type="SUPFAM" id="SSF49879">
    <property type="entry name" value="SMAD/FHA domain"/>
    <property type="match status" value="1"/>
</dbReference>
<dbReference type="InterPro" id="IPR008984">
    <property type="entry name" value="SMAD_FHA_dom_sf"/>
</dbReference>
<dbReference type="EMBL" id="CP011509">
    <property type="protein sequence ID" value="AKJ07940.1"/>
    <property type="molecule type" value="Genomic_DNA"/>
</dbReference>
<feature type="domain" description="FHA" evidence="1">
    <location>
        <begin position="24"/>
        <end position="73"/>
    </location>
</feature>
<name>A0AAC8QIY0_9BACT</name>
<sequence length="151" mass="16605">MFVITVGYIGTSERKTGTLASRELSIGRAAENDLVLEDELVSRVHCRLVAVEGGAVVMDEGSSNGTWLNGEPLTHPTFLTLHDELVVGRCVLRVQSLVGRCTTGRTHLHAEPLPPARPPHREPFLDWAHLQRLPVLLPRFVTRCRAPSSSP</sequence>
<reference evidence="3 5" key="2">
    <citation type="submission" date="2018-08" db="EMBL/GenBank/DDBJ databases">
        <title>Genomic Encyclopedia of Archaeal and Bacterial Type Strains, Phase II (KMG-II): from individual species to whole genera.</title>
        <authorList>
            <person name="Goeker M."/>
        </authorList>
    </citation>
    <scope>NUCLEOTIDE SEQUENCE [LARGE SCALE GENOMIC DNA]</scope>
    <source>
        <strain evidence="3 5">DSM 2261</strain>
    </source>
</reference>
<dbReference type="AlphaFoldDB" id="A0AAC8QIY0"/>
<evidence type="ECO:0000313" key="2">
    <source>
        <dbReference type="EMBL" id="AKJ07940.1"/>
    </source>
</evidence>
<protein>
    <submittedName>
        <fullName evidence="2">Type II/IV secretion system ATP hydrolase TadA/VirB11/CpaF, TadA subfamily</fullName>
    </submittedName>
    <submittedName>
        <fullName evidence="3">Type III secretion system (T3SS) inner membrane Yop/YscD-like protein</fullName>
    </submittedName>
</protein>
<keyword evidence="2" id="KW-0378">Hydrolase</keyword>
<dbReference type="Proteomes" id="UP000035579">
    <property type="component" value="Chromosome"/>
</dbReference>
<dbReference type="Proteomes" id="UP000256345">
    <property type="component" value="Unassembled WGS sequence"/>
</dbReference>